<proteinExistence type="predicted"/>
<accession>A0ABD6DNH8</accession>
<comment type="caution">
    <text evidence="2">The sequence shown here is derived from an EMBL/GenBank/DDBJ whole genome shotgun (WGS) entry which is preliminary data.</text>
</comment>
<name>A0ABD6DNH8_9EURY</name>
<dbReference type="Proteomes" id="UP001597034">
    <property type="component" value="Unassembled WGS sequence"/>
</dbReference>
<dbReference type="EMBL" id="JBHUDO010000003">
    <property type="protein sequence ID" value="MFD1646902.1"/>
    <property type="molecule type" value="Genomic_DNA"/>
</dbReference>
<evidence type="ECO:0000313" key="3">
    <source>
        <dbReference type="Proteomes" id="UP001597034"/>
    </source>
</evidence>
<evidence type="ECO:0000256" key="1">
    <source>
        <dbReference type="SAM" id="MobiDB-lite"/>
    </source>
</evidence>
<reference evidence="2 3" key="1">
    <citation type="journal article" date="2019" name="Int. J. Syst. Evol. Microbiol.">
        <title>The Global Catalogue of Microorganisms (GCM) 10K type strain sequencing project: providing services to taxonomists for standard genome sequencing and annotation.</title>
        <authorList>
            <consortium name="The Broad Institute Genomics Platform"/>
            <consortium name="The Broad Institute Genome Sequencing Center for Infectious Disease"/>
            <person name="Wu L."/>
            <person name="Ma J."/>
        </authorList>
    </citation>
    <scope>NUCLEOTIDE SEQUENCE [LARGE SCALE GENOMIC DNA]</scope>
    <source>
        <strain evidence="2 3">CGMCC 1.10390</strain>
    </source>
</reference>
<organism evidence="2 3">
    <name type="scientific">Haloarchaeobius litoreus</name>
    <dbReference type="NCBI Taxonomy" id="755306"/>
    <lineage>
        <taxon>Archaea</taxon>
        <taxon>Methanobacteriati</taxon>
        <taxon>Methanobacteriota</taxon>
        <taxon>Stenosarchaea group</taxon>
        <taxon>Halobacteria</taxon>
        <taxon>Halobacteriales</taxon>
        <taxon>Halorubellaceae</taxon>
        <taxon>Haloarchaeobius</taxon>
    </lineage>
</organism>
<protein>
    <submittedName>
        <fullName evidence="2">Uncharacterized protein</fullName>
    </submittedName>
</protein>
<evidence type="ECO:0000313" key="2">
    <source>
        <dbReference type="EMBL" id="MFD1646902.1"/>
    </source>
</evidence>
<dbReference type="RefSeq" id="WP_256401027.1">
    <property type="nucleotide sequence ID" value="NZ_JANHJR010000003.1"/>
</dbReference>
<feature type="region of interest" description="Disordered" evidence="1">
    <location>
        <begin position="1"/>
        <end position="21"/>
    </location>
</feature>
<gene>
    <name evidence="2" type="ORF">ACFSBL_14520</name>
</gene>
<sequence length="388" mass="42224">MTEYKPEDGEAQTEGAGIETNRRDILKATSGTVTGIGLVAGSGTAVGSIRDSRKTEIVTIRQRDRAIETKRVSEDWYHQLQTARREKQRMSELLKDTKGSSITAIVPDGDEVDGRWKPVVMGIAEGPRDDAQIAAERHGVGVQAVDQIPIEFKDCWQQEYQTVPGGVALNRQDMVPADSYYTATCRVYNNSDEPRMLTCRHGVALPCDESDQEGTTVEQWGDDFGTVADADPNLDAMTIEVGQNSDRDGISNTIEGHIDDYPVGAYYTRDSIADAVNSSPWSQYGCSTCDTNPEIYAPEVDFTLQCQAPDGSTSSIQMQDQVLREQVAQGGDSGGPWVGIYPINIPHTVVAGMVNGSTVVNNTPVDFGTAAFAIQRDLDVSFGPFRAR</sequence>
<keyword evidence="3" id="KW-1185">Reference proteome</keyword>
<dbReference type="AlphaFoldDB" id="A0ABD6DNH8"/>